<sequence length="144" mass="16373">MANLVEEINVSQPVDKVFAFLANPENRVVMYVNVVEVVKLTAGDTTVGSKFREIRQLTNRKVGSVLEITELEQEKRVGMLSDSNGIKVLYRYFCKETAQGTNIRFEGTVITDSLRTKLMRPVLVKMLKNEDADHLLNVKKELEK</sequence>
<dbReference type="Gene3D" id="3.30.530.20">
    <property type="match status" value="1"/>
</dbReference>
<evidence type="ECO:0000313" key="1">
    <source>
        <dbReference type="EMBL" id="SDY67973.1"/>
    </source>
</evidence>
<proteinExistence type="predicted"/>
<dbReference type="InterPro" id="IPR019587">
    <property type="entry name" value="Polyketide_cyclase/dehydratase"/>
</dbReference>
<dbReference type="EMBL" id="FNPI01000003">
    <property type="protein sequence ID" value="SDY67973.1"/>
    <property type="molecule type" value="Genomic_DNA"/>
</dbReference>
<gene>
    <name evidence="1" type="ORF">SAMN05421736_10312</name>
</gene>
<dbReference type="InterPro" id="IPR023393">
    <property type="entry name" value="START-like_dom_sf"/>
</dbReference>
<name>A0A1H3LUD9_9BACI</name>
<protein>
    <submittedName>
        <fullName evidence="1">Polyketide cyclase / dehydrase and lipid transport</fullName>
    </submittedName>
</protein>
<dbReference type="Proteomes" id="UP000198935">
    <property type="component" value="Unassembled WGS sequence"/>
</dbReference>
<reference evidence="2" key="1">
    <citation type="submission" date="2016-10" db="EMBL/GenBank/DDBJ databases">
        <authorList>
            <person name="Varghese N."/>
            <person name="Submissions S."/>
        </authorList>
    </citation>
    <scope>NUCLEOTIDE SEQUENCE [LARGE SCALE GENOMIC DNA]</scope>
    <source>
        <strain evidence="2">SP</strain>
    </source>
</reference>
<dbReference type="SUPFAM" id="SSF55961">
    <property type="entry name" value="Bet v1-like"/>
    <property type="match status" value="1"/>
</dbReference>
<keyword evidence="2" id="KW-1185">Reference proteome</keyword>
<dbReference type="STRING" id="1503961.SAMN05421736_10312"/>
<organism evidence="1 2">
    <name type="scientific">Evansella caseinilytica</name>
    <dbReference type="NCBI Taxonomy" id="1503961"/>
    <lineage>
        <taxon>Bacteria</taxon>
        <taxon>Bacillati</taxon>
        <taxon>Bacillota</taxon>
        <taxon>Bacilli</taxon>
        <taxon>Bacillales</taxon>
        <taxon>Bacillaceae</taxon>
        <taxon>Evansella</taxon>
    </lineage>
</organism>
<evidence type="ECO:0000313" key="2">
    <source>
        <dbReference type="Proteomes" id="UP000198935"/>
    </source>
</evidence>
<accession>A0A1H3LUD9</accession>
<dbReference type="Pfam" id="PF10604">
    <property type="entry name" value="Polyketide_cyc2"/>
    <property type="match status" value="1"/>
</dbReference>
<dbReference type="AlphaFoldDB" id="A0A1H3LUD9"/>